<proteinExistence type="predicted"/>
<evidence type="ECO:0000313" key="1">
    <source>
        <dbReference type="EMBL" id="GAA0356795.1"/>
    </source>
</evidence>
<dbReference type="RefSeq" id="WP_343754095.1">
    <property type="nucleotide sequence ID" value="NZ_BAAACW010000042.1"/>
</dbReference>
<sequence>MNEFKKVYIDLYRPIFINAGLSIKEVKHLKKIDIFTNVSIQKIVFTLRQLIFDKYGDGLYIKAEEFDSFCYLNVHIYFGEDISAIIDYLNSISNDVPEVIENQTYKIDDVDEEVSFLSIEWADPEEIKDYELSIDSRKPESKRYLVGQSAFERGAGDYHQFFIFIIGAIATGALNEIGKRSYEKIINLIENEERASIVEFNPKIVIDYVVSISGVNRKNLRITKITPINKKEVQIIVSSRYKNFQLKYNKSSKTIISYQELDKTQTMI</sequence>
<accession>A0ABN0X724</accession>
<reference evidence="1 2" key="1">
    <citation type="journal article" date="2019" name="Int. J. Syst. Evol. Microbiol.">
        <title>The Global Catalogue of Microorganisms (GCM) 10K type strain sequencing project: providing services to taxonomists for standard genome sequencing and annotation.</title>
        <authorList>
            <consortium name="The Broad Institute Genomics Platform"/>
            <consortium name="The Broad Institute Genome Sequencing Center for Infectious Disease"/>
            <person name="Wu L."/>
            <person name="Ma J."/>
        </authorList>
    </citation>
    <scope>NUCLEOTIDE SEQUENCE [LARGE SCALE GENOMIC DNA]</scope>
    <source>
        <strain evidence="1 2">JCM 12662</strain>
    </source>
</reference>
<comment type="caution">
    <text evidence="1">The sequence shown here is derived from an EMBL/GenBank/DDBJ whole genome shotgun (WGS) entry which is preliminary data.</text>
</comment>
<name>A0ABN0X724_9LACT</name>
<gene>
    <name evidence="1" type="ORF">GCM10008932_07170</name>
</gene>
<keyword evidence="2" id="KW-1185">Reference proteome</keyword>
<protein>
    <submittedName>
        <fullName evidence="1">Uncharacterized protein</fullName>
    </submittedName>
</protein>
<dbReference type="EMBL" id="BAAACW010000042">
    <property type="protein sequence ID" value="GAA0356795.1"/>
    <property type="molecule type" value="Genomic_DNA"/>
</dbReference>
<dbReference type="Proteomes" id="UP001501166">
    <property type="component" value="Unassembled WGS sequence"/>
</dbReference>
<organism evidence="1 2">
    <name type="scientific">Alkalibacterium iburiense</name>
    <dbReference type="NCBI Taxonomy" id="290589"/>
    <lineage>
        <taxon>Bacteria</taxon>
        <taxon>Bacillati</taxon>
        <taxon>Bacillota</taxon>
        <taxon>Bacilli</taxon>
        <taxon>Lactobacillales</taxon>
        <taxon>Carnobacteriaceae</taxon>
        <taxon>Alkalibacterium</taxon>
    </lineage>
</organism>
<evidence type="ECO:0000313" key="2">
    <source>
        <dbReference type="Proteomes" id="UP001501166"/>
    </source>
</evidence>